<dbReference type="Pfam" id="PF00104">
    <property type="entry name" value="Hormone_recep"/>
    <property type="match status" value="1"/>
</dbReference>
<evidence type="ECO:0000313" key="7">
    <source>
        <dbReference type="EMBL" id="KAB0339905.1"/>
    </source>
</evidence>
<gene>
    <name evidence="7" type="ORF">FD755_024843</name>
</gene>
<evidence type="ECO:0000259" key="6">
    <source>
        <dbReference type="PROSITE" id="PS51843"/>
    </source>
</evidence>
<dbReference type="InterPro" id="IPR050200">
    <property type="entry name" value="Nuclear_hormone_rcpt_NR3"/>
</dbReference>
<dbReference type="PRINTS" id="PR00398">
    <property type="entry name" value="STRDHORMONER"/>
</dbReference>
<evidence type="ECO:0000256" key="5">
    <source>
        <dbReference type="ARBA" id="ARBA00023242"/>
    </source>
</evidence>
<evidence type="ECO:0000256" key="3">
    <source>
        <dbReference type="ARBA" id="ARBA00023163"/>
    </source>
</evidence>
<evidence type="ECO:0000313" key="8">
    <source>
        <dbReference type="Proteomes" id="UP000326062"/>
    </source>
</evidence>
<evidence type="ECO:0000256" key="4">
    <source>
        <dbReference type="ARBA" id="ARBA00023170"/>
    </source>
</evidence>
<evidence type="ECO:0000256" key="2">
    <source>
        <dbReference type="ARBA" id="ARBA00023125"/>
    </source>
</evidence>
<name>A0A5N3UTM6_MUNRE</name>
<dbReference type="Gene3D" id="1.10.565.10">
    <property type="entry name" value="Retinoid X Receptor"/>
    <property type="match status" value="1"/>
</dbReference>
<dbReference type="GO" id="GO:0003677">
    <property type="term" value="F:DNA binding"/>
    <property type="evidence" value="ECO:0007669"/>
    <property type="project" value="UniProtKB-KW"/>
</dbReference>
<dbReference type="SUPFAM" id="SSF48508">
    <property type="entry name" value="Nuclear receptor ligand-binding domain"/>
    <property type="match status" value="1"/>
</dbReference>
<feature type="non-terminal residue" evidence="7">
    <location>
        <position position="261"/>
    </location>
</feature>
<dbReference type="Proteomes" id="UP000326062">
    <property type="component" value="Unassembled WGS sequence"/>
</dbReference>
<dbReference type="InterPro" id="IPR000536">
    <property type="entry name" value="Nucl_hrmn_rcpt_lig-bd"/>
</dbReference>
<feature type="non-terminal residue" evidence="7">
    <location>
        <position position="1"/>
    </location>
</feature>
<keyword evidence="4" id="KW-0675">Receptor</keyword>
<dbReference type="InterPro" id="IPR035500">
    <property type="entry name" value="NHR-like_dom_sf"/>
</dbReference>
<keyword evidence="2" id="KW-0238">DNA-binding</keyword>
<feature type="domain" description="NR LBD" evidence="6">
    <location>
        <begin position="82"/>
        <end position="261"/>
    </location>
</feature>
<dbReference type="PANTHER" id="PTHR48092">
    <property type="entry name" value="KNIRPS-RELATED PROTEIN-RELATED"/>
    <property type="match status" value="1"/>
</dbReference>
<comment type="caution">
    <text evidence="7">The sequence shown here is derived from an EMBL/GenBank/DDBJ whole genome shotgun (WGS) entry which is preliminary data.</text>
</comment>
<keyword evidence="5" id="KW-0539">Nucleus</keyword>
<dbReference type="EMBL" id="VCEB01005245">
    <property type="protein sequence ID" value="KAB0339905.1"/>
    <property type="molecule type" value="Genomic_DNA"/>
</dbReference>
<proteinExistence type="predicted"/>
<keyword evidence="8" id="KW-1185">Reference proteome</keyword>
<reference evidence="7 8" key="1">
    <citation type="submission" date="2019-06" db="EMBL/GenBank/DDBJ databases">
        <title>Discovery of a novel chromosome fission-fusion reversal in muntjac.</title>
        <authorList>
            <person name="Mudd A.B."/>
            <person name="Bredeson J.V."/>
            <person name="Baum R."/>
            <person name="Hockemeyer D."/>
            <person name="Rokhsar D.S."/>
        </authorList>
    </citation>
    <scope>NUCLEOTIDE SEQUENCE [LARGE SCALE GENOMIC DNA]</scope>
    <source>
        <strain evidence="7">UCam_UCB_Mr</strain>
        <tissue evidence="7">Fibroblast cell line</tissue>
    </source>
</reference>
<evidence type="ECO:0000256" key="1">
    <source>
        <dbReference type="ARBA" id="ARBA00023015"/>
    </source>
</evidence>
<accession>A0A5N3UTM6</accession>
<dbReference type="InterPro" id="IPR001723">
    <property type="entry name" value="Nuclear_hrmn_rcpt"/>
</dbReference>
<dbReference type="AlphaFoldDB" id="A0A5N3UTM6"/>
<organism evidence="7 8">
    <name type="scientific">Muntiacus reevesi</name>
    <name type="common">Reeves' muntjac</name>
    <name type="synonym">Cervus reevesi</name>
    <dbReference type="NCBI Taxonomy" id="9886"/>
    <lineage>
        <taxon>Eukaryota</taxon>
        <taxon>Metazoa</taxon>
        <taxon>Chordata</taxon>
        <taxon>Craniata</taxon>
        <taxon>Vertebrata</taxon>
        <taxon>Euteleostomi</taxon>
        <taxon>Mammalia</taxon>
        <taxon>Eutheria</taxon>
        <taxon>Laurasiatheria</taxon>
        <taxon>Artiodactyla</taxon>
        <taxon>Ruminantia</taxon>
        <taxon>Pecora</taxon>
        <taxon>Cervidae</taxon>
        <taxon>Muntiacinae</taxon>
        <taxon>Muntiacus</taxon>
    </lineage>
</organism>
<sequence length="261" mass="29361">RDKVVYGLPQCNCLCLESVIRKNDHTCFLSSSSFSNRVAVLSRKLKKLGNLKLQEEGEASSATSPTEEPAQKLTVSHIEGYECQPIFLNVLEAIEPGVVCAGHDNNQPDSFAALLSSLNELGERQLVHVVKWAKALPGFRNLHVDDQMAVIQYSWMGLMVFAMGWRSFTNVNSRMLYFAPDLVFNELLPCPGYYKQCCDEHWGARVSFRSGFLSVYAQKWYCWGSLFSTPSPAFIACRLLDSSHPDWRGCLFTLLIVSFVV</sequence>
<keyword evidence="3" id="KW-0804">Transcription</keyword>
<keyword evidence="1" id="KW-0805">Transcription regulation</keyword>
<protein>
    <recommendedName>
        <fullName evidence="6">NR LBD domain-containing protein</fullName>
    </recommendedName>
</protein>
<dbReference type="PROSITE" id="PS51843">
    <property type="entry name" value="NR_LBD"/>
    <property type="match status" value="1"/>
</dbReference>